<evidence type="ECO:0000256" key="5">
    <source>
        <dbReference type="ARBA" id="ARBA00022927"/>
    </source>
</evidence>
<protein>
    <submittedName>
        <fullName evidence="9">Multiple ankyrin repeats single kh domain</fullName>
    </submittedName>
</protein>
<evidence type="ECO:0000256" key="7">
    <source>
        <dbReference type="SAM" id="Phobius"/>
    </source>
</evidence>
<comment type="subcellular location">
    <subcellularLocation>
        <location evidence="1">Cytoplasm</location>
    </subcellularLocation>
</comment>
<dbReference type="Proteomes" id="UP000623467">
    <property type="component" value="Unassembled WGS sequence"/>
</dbReference>
<dbReference type="GO" id="GO:0006606">
    <property type="term" value="P:protein import into nucleus"/>
    <property type="evidence" value="ECO:0007669"/>
    <property type="project" value="InterPro"/>
</dbReference>
<feature type="transmembrane region" description="Helical" evidence="7">
    <location>
        <begin position="312"/>
        <end position="331"/>
    </location>
</feature>
<dbReference type="Gene3D" id="1.25.10.10">
    <property type="entry name" value="Leucine-rich Repeat Variant"/>
    <property type="match status" value="1"/>
</dbReference>
<dbReference type="SMART" id="SM01349">
    <property type="entry name" value="TOG"/>
    <property type="match status" value="1"/>
</dbReference>
<keyword evidence="4" id="KW-0677">Repeat</keyword>
<keyword evidence="2" id="KW-0813">Transport</keyword>
<evidence type="ECO:0000256" key="6">
    <source>
        <dbReference type="SAM" id="MobiDB-lite"/>
    </source>
</evidence>
<evidence type="ECO:0000256" key="4">
    <source>
        <dbReference type="ARBA" id="ARBA00022737"/>
    </source>
</evidence>
<reference evidence="9" key="1">
    <citation type="submission" date="2020-05" db="EMBL/GenBank/DDBJ databases">
        <title>Mycena genomes resolve the evolution of fungal bioluminescence.</title>
        <authorList>
            <person name="Tsai I.J."/>
        </authorList>
    </citation>
    <scope>NUCLEOTIDE SEQUENCE</scope>
    <source>
        <strain evidence="9">160909Yilan</strain>
    </source>
</reference>
<keyword evidence="10" id="KW-1185">Reference proteome</keyword>
<organism evidence="9 10">
    <name type="scientific">Mycena sanguinolenta</name>
    <dbReference type="NCBI Taxonomy" id="230812"/>
    <lineage>
        <taxon>Eukaryota</taxon>
        <taxon>Fungi</taxon>
        <taxon>Dikarya</taxon>
        <taxon>Basidiomycota</taxon>
        <taxon>Agaricomycotina</taxon>
        <taxon>Agaricomycetes</taxon>
        <taxon>Agaricomycetidae</taxon>
        <taxon>Agaricales</taxon>
        <taxon>Marasmiineae</taxon>
        <taxon>Mycenaceae</taxon>
        <taxon>Mycena</taxon>
    </lineage>
</organism>
<dbReference type="OrthoDB" id="3351993at2759"/>
<keyword evidence="7" id="KW-0472">Membrane</keyword>
<evidence type="ECO:0000259" key="8">
    <source>
        <dbReference type="SMART" id="SM01349"/>
    </source>
</evidence>
<feature type="transmembrane region" description="Helical" evidence="7">
    <location>
        <begin position="168"/>
        <end position="188"/>
    </location>
</feature>
<name>A0A8H7D2Y0_9AGAR</name>
<evidence type="ECO:0000313" key="10">
    <source>
        <dbReference type="Proteomes" id="UP000623467"/>
    </source>
</evidence>
<keyword evidence="7" id="KW-0812">Transmembrane</keyword>
<evidence type="ECO:0000256" key="2">
    <source>
        <dbReference type="ARBA" id="ARBA00022448"/>
    </source>
</evidence>
<feature type="transmembrane region" description="Helical" evidence="7">
    <location>
        <begin position="85"/>
        <end position="109"/>
    </location>
</feature>
<dbReference type="InterPro" id="IPR000357">
    <property type="entry name" value="HEAT"/>
</dbReference>
<dbReference type="AlphaFoldDB" id="A0A8H7D2Y0"/>
<dbReference type="PANTHER" id="PTHR10527">
    <property type="entry name" value="IMPORTIN BETA"/>
    <property type="match status" value="1"/>
</dbReference>
<sequence>MDDNCIPANPDISGIGVRAAIYTQNLFCFVPVIAHLWDGNVSAAEIKGVMDQSIGMLAVAFAILISTIVEATSTNIVGGQGLTRFHAAIILDLSWMNNTSTWIWFLLYVHQCTKPGIESTQHPIRASWSAWTSVLLSPVRFLAGDGKKTQWTRVSSARRVWVFATKKPVLTIGSLHLSLMGAIGLWLWSNPSKFGSPIGECNPSFSVLGGPVPFSSPGLRIFSLAIYCLLIVPGLSLVFPFLFFLALHITYNKSRPQLEPFLHLLRAMPSTSSGLYRRSHNKNHDPESGIQLEETPGPIPAQTSSTARMDRTGFLIVGLVCLLIINVILLVDIELTLRRNKHHQSIGENDWGFGQVLALLLLVVPIRDFVTSVLEIRGIVGRNKKFMEDIQRTFLNHLREAIVNNTFAGHNFQDLIEQGASPNVNDLKPFWSLHHPWAILALFYFSSTKEWRTLRAGRAFYAAARNGHYRIAERLGKNLGEEYWRAHMGPVLAGLEKSLQVTNSDWESQRAALQWVSEVSVPEKFWEEFRSIVPMVVQLLSQHHPAVCPAALMCLGSLGTHRELQPEIRPAIPVVLKLLKHGSSSIREASIHCMSGIGPELEFQPDIGQAMSIVAELLTDVNSGVRRASIQCLSRLAAHKELQPDIRPVIPIVGELLRHGNSDVRQGSLECLSSLGAHTQLQPDIRPVIPMVRGLLNDGNSWIRQASIECLSSLGPQKEFQPDIRSAIPMVAELLKDDYPNFCRAAIDCLSNLGAHRELQPVIRTAISMKTKLLQDSNSDVREAARRFVSVVERMDPQAQ</sequence>
<keyword evidence="3" id="KW-0963">Cytoplasm</keyword>
<dbReference type="InterPro" id="IPR040122">
    <property type="entry name" value="Importin_beta"/>
</dbReference>
<dbReference type="GO" id="GO:0005737">
    <property type="term" value="C:cytoplasm"/>
    <property type="evidence" value="ECO:0007669"/>
    <property type="project" value="UniProtKB-SubCell"/>
</dbReference>
<dbReference type="Pfam" id="PF02985">
    <property type="entry name" value="HEAT"/>
    <property type="match status" value="1"/>
</dbReference>
<feature type="transmembrane region" description="Helical" evidence="7">
    <location>
        <begin position="54"/>
        <end position="73"/>
    </location>
</feature>
<dbReference type="SUPFAM" id="SSF48371">
    <property type="entry name" value="ARM repeat"/>
    <property type="match status" value="1"/>
</dbReference>
<comment type="caution">
    <text evidence="9">The sequence shown here is derived from an EMBL/GenBank/DDBJ whole genome shotgun (WGS) entry which is preliminary data.</text>
</comment>
<dbReference type="InterPro" id="IPR034085">
    <property type="entry name" value="TOG"/>
</dbReference>
<dbReference type="EMBL" id="JACAZH010000010">
    <property type="protein sequence ID" value="KAF7357086.1"/>
    <property type="molecule type" value="Genomic_DNA"/>
</dbReference>
<feature type="domain" description="TOG" evidence="8">
    <location>
        <begin position="518"/>
        <end position="745"/>
    </location>
</feature>
<keyword evidence="7" id="KW-1133">Transmembrane helix</keyword>
<accession>A0A8H7D2Y0</accession>
<keyword evidence="5" id="KW-0653">Protein transport</keyword>
<dbReference type="InterPro" id="IPR011989">
    <property type="entry name" value="ARM-like"/>
</dbReference>
<evidence type="ECO:0000313" key="9">
    <source>
        <dbReference type="EMBL" id="KAF7357086.1"/>
    </source>
</evidence>
<gene>
    <name evidence="9" type="ORF">MSAN_01302700</name>
</gene>
<evidence type="ECO:0000256" key="1">
    <source>
        <dbReference type="ARBA" id="ARBA00004496"/>
    </source>
</evidence>
<proteinExistence type="predicted"/>
<feature type="region of interest" description="Disordered" evidence="6">
    <location>
        <begin position="275"/>
        <end position="305"/>
    </location>
</feature>
<evidence type="ECO:0000256" key="3">
    <source>
        <dbReference type="ARBA" id="ARBA00022490"/>
    </source>
</evidence>
<dbReference type="InterPro" id="IPR016024">
    <property type="entry name" value="ARM-type_fold"/>
</dbReference>
<feature type="transmembrane region" description="Helical" evidence="7">
    <location>
        <begin position="221"/>
        <end position="247"/>
    </location>
</feature>